<gene>
    <name evidence="1" type="ORF">SM124_19765</name>
</gene>
<evidence type="ECO:0000313" key="2">
    <source>
        <dbReference type="Proteomes" id="UP001290455"/>
    </source>
</evidence>
<dbReference type="InterPro" id="IPR028994">
    <property type="entry name" value="Integrin_alpha_N"/>
</dbReference>
<dbReference type="InterPro" id="IPR031841">
    <property type="entry name" value="Endopep_inhib"/>
</dbReference>
<dbReference type="Proteomes" id="UP001290455">
    <property type="component" value="Unassembled WGS sequence"/>
</dbReference>
<accession>A0ABU5J3F4</accession>
<proteinExistence type="predicted"/>
<dbReference type="PROSITE" id="PS51257">
    <property type="entry name" value="PROKAR_LIPOPROTEIN"/>
    <property type="match status" value="1"/>
</dbReference>
<name>A0ABU5J3F4_9BACI</name>
<sequence length="575" mass="65213">MKKKNKYLTAIILVSFLILSGCNFFPEPVTLIQAPKQAKASSDLEGDMVQKVKAFIPQGTYLSVPNEPVGTDLVIQADLDNDGLNELITFYKSALNADKLGAVVLQKEGAGWKEIQHIKGIGYEISWASASDITGDGVVELLLGWKVGVSAGNILDIYSWDDNELKKLSQVNYHELDLIESEEESAGSFRLAVWKRELAEVYLVDILRWNKGEFLSDTELYPSYFLKVANFYQDRVTSVPDAPYYWYYLADALLKANKPEEAIKAVEQGMTLDLLFPSRSEFQTLQATILNKIDELKDKDVQYYVQDADLTLNIPRNIYPYISIEGVEGQSNEYILSVYVNDQNKKGLLFAIEIYSKHFTPTLDDTTLSVIHETEQHLYGVRRASEHPFIENRSSKGYEVFNESLAVMEDIIESVRLGSSFTKFNSLEDQIVINRLMNAYEKYLHISMGGASNESGEIENFPYKDTDYRYLGEDINTLEKFTNYLSSDYTKDAIQSFMDSARIIEHNGRMAQPNADGGSMLARKNAKVIQVRDFGTEIQFDLRVPISDTFTYEVKQMVFKKTIDGWRIASAPSTF</sequence>
<reference evidence="1 2" key="1">
    <citation type="submission" date="2023-11" db="EMBL/GenBank/DDBJ databases">
        <title>Bacillus jintuensis, isolated from a mudflat on the Beibu Gulf coast.</title>
        <authorList>
            <person name="Li M."/>
        </authorList>
    </citation>
    <scope>NUCLEOTIDE SEQUENCE [LARGE SCALE GENOMIC DNA]</scope>
    <source>
        <strain evidence="1 2">31A1R</strain>
    </source>
</reference>
<comment type="caution">
    <text evidence="1">The sequence shown here is derived from an EMBL/GenBank/DDBJ whole genome shotgun (WGS) entry which is preliminary data.</text>
</comment>
<dbReference type="RefSeq" id="WP_322448256.1">
    <property type="nucleotide sequence ID" value="NZ_JAXOFX010000018.1"/>
</dbReference>
<protein>
    <submittedName>
        <fullName evidence="1">DL-endopeptidase inhibitor IseA family protein</fullName>
    </submittedName>
</protein>
<dbReference type="InterPro" id="IPR053749">
    <property type="entry name" value="TA_system-associated_sf"/>
</dbReference>
<organism evidence="1 2">
    <name type="scientific">Robertmurraya mangrovi</name>
    <dbReference type="NCBI Taxonomy" id="3098077"/>
    <lineage>
        <taxon>Bacteria</taxon>
        <taxon>Bacillati</taxon>
        <taxon>Bacillota</taxon>
        <taxon>Bacilli</taxon>
        <taxon>Bacillales</taxon>
        <taxon>Bacillaceae</taxon>
        <taxon>Robertmurraya</taxon>
    </lineage>
</organism>
<dbReference type="SUPFAM" id="SSF69318">
    <property type="entry name" value="Integrin alpha N-terminal domain"/>
    <property type="match status" value="1"/>
</dbReference>
<dbReference type="EMBL" id="JAXOFX010000018">
    <property type="protein sequence ID" value="MDZ5473961.1"/>
    <property type="molecule type" value="Genomic_DNA"/>
</dbReference>
<keyword evidence="2" id="KW-1185">Reference proteome</keyword>
<dbReference type="Pfam" id="PF16800">
    <property type="entry name" value="Endopep_inhib"/>
    <property type="match status" value="1"/>
</dbReference>
<dbReference type="Gene3D" id="3.10.450.420">
    <property type="match status" value="1"/>
</dbReference>
<evidence type="ECO:0000313" key="1">
    <source>
        <dbReference type="EMBL" id="MDZ5473961.1"/>
    </source>
</evidence>